<dbReference type="AlphaFoldDB" id="A0A9D5CQ94"/>
<dbReference type="Proteomes" id="UP001085076">
    <property type="component" value="Miscellaneous, Linkage group lg03"/>
</dbReference>
<evidence type="ECO:0000313" key="2">
    <source>
        <dbReference type="EMBL" id="KAJ0977666.1"/>
    </source>
</evidence>
<sequence>MANEEKAQSMLNHFIAMRNEEKRKSTEQPSEFGTSLRLTGGTKRSSGRTASRMLDALLSDYENDIELDFGKDNERDCSGDAGKWNGAASHGVFDEQMRIMEDDFVDDKVEAELALIDVQQVYMQHDGAYPKSNKILVVLKGIEDVADSLRKLDLLIEKAGGTQHMQPANGKKLYIQQKKKLAAENSMWRKLPSERCLSLVDLCFVSNR</sequence>
<proteinExistence type="predicted"/>
<organism evidence="2 3">
    <name type="scientific">Dioscorea zingiberensis</name>
    <dbReference type="NCBI Taxonomy" id="325984"/>
    <lineage>
        <taxon>Eukaryota</taxon>
        <taxon>Viridiplantae</taxon>
        <taxon>Streptophyta</taxon>
        <taxon>Embryophyta</taxon>
        <taxon>Tracheophyta</taxon>
        <taxon>Spermatophyta</taxon>
        <taxon>Magnoliopsida</taxon>
        <taxon>Liliopsida</taxon>
        <taxon>Dioscoreales</taxon>
        <taxon>Dioscoreaceae</taxon>
        <taxon>Dioscorea</taxon>
    </lineage>
</organism>
<dbReference type="OrthoDB" id="5421607at2759"/>
<reference evidence="2" key="2">
    <citation type="journal article" date="2022" name="Hortic Res">
        <title>The genome of Dioscorea zingiberensis sheds light on the biosynthesis, origin and evolution of the medicinally important diosgenin saponins.</title>
        <authorList>
            <person name="Li Y."/>
            <person name="Tan C."/>
            <person name="Li Z."/>
            <person name="Guo J."/>
            <person name="Li S."/>
            <person name="Chen X."/>
            <person name="Wang C."/>
            <person name="Dai X."/>
            <person name="Yang H."/>
            <person name="Song W."/>
            <person name="Hou L."/>
            <person name="Xu J."/>
            <person name="Tong Z."/>
            <person name="Xu A."/>
            <person name="Yuan X."/>
            <person name="Wang W."/>
            <person name="Yang Q."/>
            <person name="Chen L."/>
            <person name="Sun Z."/>
            <person name="Wang K."/>
            <person name="Pan B."/>
            <person name="Chen J."/>
            <person name="Bao Y."/>
            <person name="Liu F."/>
            <person name="Qi X."/>
            <person name="Gang D.R."/>
            <person name="Wen J."/>
            <person name="Li J."/>
        </authorList>
    </citation>
    <scope>NUCLEOTIDE SEQUENCE</scope>
    <source>
        <strain evidence="2">Dzin_1.0</strain>
    </source>
</reference>
<reference evidence="2" key="1">
    <citation type="submission" date="2021-03" db="EMBL/GenBank/DDBJ databases">
        <authorList>
            <person name="Li Z."/>
            <person name="Yang C."/>
        </authorList>
    </citation>
    <scope>NUCLEOTIDE SEQUENCE</scope>
    <source>
        <strain evidence="2">Dzin_1.0</strain>
        <tissue evidence="2">Leaf</tissue>
    </source>
</reference>
<accession>A0A9D5CQ94</accession>
<protein>
    <submittedName>
        <fullName evidence="2">Uncharacterized protein</fullName>
    </submittedName>
</protein>
<keyword evidence="3" id="KW-1185">Reference proteome</keyword>
<evidence type="ECO:0000313" key="3">
    <source>
        <dbReference type="Proteomes" id="UP001085076"/>
    </source>
</evidence>
<feature type="compositionally biased region" description="Polar residues" evidence="1">
    <location>
        <begin position="27"/>
        <end position="47"/>
    </location>
</feature>
<name>A0A9D5CQ94_9LILI</name>
<gene>
    <name evidence="2" type="ORF">J5N97_013140</name>
</gene>
<comment type="caution">
    <text evidence="2">The sequence shown here is derived from an EMBL/GenBank/DDBJ whole genome shotgun (WGS) entry which is preliminary data.</text>
</comment>
<evidence type="ECO:0000256" key="1">
    <source>
        <dbReference type="SAM" id="MobiDB-lite"/>
    </source>
</evidence>
<dbReference type="EMBL" id="JAGGNH010000003">
    <property type="protein sequence ID" value="KAJ0977666.1"/>
    <property type="molecule type" value="Genomic_DNA"/>
</dbReference>
<feature type="region of interest" description="Disordered" evidence="1">
    <location>
        <begin position="18"/>
        <end position="47"/>
    </location>
</feature>